<dbReference type="InterPro" id="IPR032710">
    <property type="entry name" value="NTF2-like_dom_sf"/>
</dbReference>
<accession>A0AAD8PWX2</accession>
<dbReference type="EMBL" id="JAHLJV010000038">
    <property type="protein sequence ID" value="KAK1586172.1"/>
    <property type="molecule type" value="Genomic_DNA"/>
</dbReference>
<dbReference type="Gene3D" id="3.10.450.50">
    <property type="match status" value="1"/>
</dbReference>
<dbReference type="GO" id="GO:0030638">
    <property type="term" value="P:polyketide metabolic process"/>
    <property type="evidence" value="ECO:0007669"/>
    <property type="project" value="InterPro"/>
</dbReference>
<reference evidence="1" key="1">
    <citation type="submission" date="2021-06" db="EMBL/GenBank/DDBJ databases">
        <title>Comparative genomics, transcriptomics and evolutionary studies reveal genomic signatures of adaptation to plant cell wall in hemibiotrophic fungi.</title>
        <authorList>
            <consortium name="DOE Joint Genome Institute"/>
            <person name="Baroncelli R."/>
            <person name="Diaz J.F."/>
            <person name="Benocci T."/>
            <person name="Peng M."/>
            <person name="Battaglia E."/>
            <person name="Haridas S."/>
            <person name="Andreopoulos W."/>
            <person name="Labutti K."/>
            <person name="Pangilinan J."/>
            <person name="Floch G.L."/>
            <person name="Makela M.R."/>
            <person name="Henrissat B."/>
            <person name="Grigoriev I.V."/>
            <person name="Crouch J.A."/>
            <person name="De Vries R.P."/>
            <person name="Sukno S.A."/>
            <person name="Thon M.R."/>
        </authorList>
    </citation>
    <scope>NUCLEOTIDE SEQUENCE</scope>
    <source>
        <strain evidence="1">CBS 125086</strain>
    </source>
</reference>
<dbReference type="InterPro" id="IPR009959">
    <property type="entry name" value="Cyclase_SnoaL-like"/>
</dbReference>
<dbReference type="RefSeq" id="XP_060413130.1">
    <property type="nucleotide sequence ID" value="XM_060554951.1"/>
</dbReference>
<organism evidence="1 2">
    <name type="scientific">Colletotrichum navitas</name>
    <dbReference type="NCBI Taxonomy" id="681940"/>
    <lineage>
        <taxon>Eukaryota</taxon>
        <taxon>Fungi</taxon>
        <taxon>Dikarya</taxon>
        <taxon>Ascomycota</taxon>
        <taxon>Pezizomycotina</taxon>
        <taxon>Sordariomycetes</taxon>
        <taxon>Hypocreomycetidae</taxon>
        <taxon>Glomerellales</taxon>
        <taxon>Glomerellaceae</taxon>
        <taxon>Colletotrichum</taxon>
        <taxon>Colletotrichum graminicola species complex</taxon>
    </lineage>
</organism>
<name>A0AAD8PWX2_9PEZI</name>
<evidence type="ECO:0000313" key="2">
    <source>
        <dbReference type="Proteomes" id="UP001230504"/>
    </source>
</evidence>
<sequence>MASFDNSPEASFRGMIRDQNTKRWQDLESRLQPAVVVDGESLPRGCFRDHLCRDLAGDGDTKEVKIDAMLLDADTPSIAARLINRVTPAASEPFEYQEIVFANFAGNLLSTWQTIRDEDGFRNRVPVVPSTPSSFSALPNRERSSSKPSAELKSFYQSYIKSINEKPMSEEFDIFCQPVLKHNGRELTIAEYIPLISDSQDAIEGLHFDIQDLFADEETQQIAARLEFTGTPVKEWGGATPNGTSVRFHEHVIYQLEQGKISRVWSTIELDLYRKQMGKDVA</sequence>
<proteinExistence type="predicted"/>
<comment type="caution">
    <text evidence="1">The sequence shown here is derived from an EMBL/GenBank/DDBJ whole genome shotgun (WGS) entry which is preliminary data.</text>
</comment>
<dbReference type="AlphaFoldDB" id="A0AAD8PWX2"/>
<dbReference type="Proteomes" id="UP001230504">
    <property type="component" value="Unassembled WGS sequence"/>
</dbReference>
<dbReference type="SUPFAM" id="SSF54427">
    <property type="entry name" value="NTF2-like"/>
    <property type="match status" value="1"/>
</dbReference>
<gene>
    <name evidence="1" type="ORF">LY79DRAFT_517562</name>
</gene>
<keyword evidence="2" id="KW-1185">Reference proteome</keyword>
<dbReference type="Pfam" id="PF07366">
    <property type="entry name" value="SnoaL"/>
    <property type="match status" value="1"/>
</dbReference>
<protein>
    <submittedName>
        <fullName evidence="1">SnoaL-like polyketide cyclase</fullName>
    </submittedName>
</protein>
<dbReference type="GeneID" id="85439191"/>
<evidence type="ECO:0000313" key="1">
    <source>
        <dbReference type="EMBL" id="KAK1586172.1"/>
    </source>
</evidence>